<evidence type="ECO:0000256" key="4">
    <source>
        <dbReference type="ARBA" id="ARBA00023163"/>
    </source>
</evidence>
<dbReference type="Gene3D" id="1.10.1740.10">
    <property type="match status" value="1"/>
</dbReference>
<feature type="domain" description="RNA polymerase sigma-70 region 2" evidence="5">
    <location>
        <begin position="21"/>
        <end position="89"/>
    </location>
</feature>
<keyword evidence="4" id="KW-0804">Transcription</keyword>
<dbReference type="InterPro" id="IPR036388">
    <property type="entry name" value="WH-like_DNA-bd_sf"/>
</dbReference>
<keyword evidence="3" id="KW-0731">Sigma factor</keyword>
<dbReference type="SUPFAM" id="SSF88659">
    <property type="entry name" value="Sigma3 and sigma4 domains of RNA polymerase sigma factors"/>
    <property type="match status" value="1"/>
</dbReference>
<organism evidence="7 8">
    <name type="scientific">Flavihumibacter fluminis</name>
    <dbReference type="NCBI Taxonomy" id="2909236"/>
    <lineage>
        <taxon>Bacteria</taxon>
        <taxon>Pseudomonadati</taxon>
        <taxon>Bacteroidota</taxon>
        <taxon>Chitinophagia</taxon>
        <taxon>Chitinophagales</taxon>
        <taxon>Chitinophagaceae</taxon>
        <taxon>Flavihumibacter</taxon>
    </lineage>
</organism>
<evidence type="ECO:0000256" key="3">
    <source>
        <dbReference type="ARBA" id="ARBA00023082"/>
    </source>
</evidence>
<protein>
    <submittedName>
        <fullName evidence="7">RNA polymerase sigma factor</fullName>
    </submittedName>
</protein>
<dbReference type="Proteomes" id="UP001200145">
    <property type="component" value="Unassembled WGS sequence"/>
</dbReference>
<comment type="caution">
    <text evidence="7">The sequence shown here is derived from an EMBL/GenBank/DDBJ whole genome shotgun (WGS) entry which is preliminary data.</text>
</comment>
<dbReference type="Pfam" id="PF04542">
    <property type="entry name" value="Sigma70_r2"/>
    <property type="match status" value="1"/>
</dbReference>
<dbReference type="InterPro" id="IPR013249">
    <property type="entry name" value="RNA_pol_sigma70_r4_t2"/>
</dbReference>
<dbReference type="EMBL" id="JAKEVY010000004">
    <property type="protein sequence ID" value="MCF1716123.1"/>
    <property type="molecule type" value="Genomic_DNA"/>
</dbReference>
<name>A0ABS9BMA1_9BACT</name>
<evidence type="ECO:0000256" key="2">
    <source>
        <dbReference type="ARBA" id="ARBA00023015"/>
    </source>
</evidence>
<sequence length="184" mass="21026">MDFGSILIQVKKGDRAAEKALFEALADRMLFLCLRYVKSREDAEDLMISGMFKVFSNLVHFKEAHDHGFINWARRIMINECLMHLRKKNCLVLISEPVHEIPEDGIGVLEKLDAESLLDQILLLPAGYRTVFNLFVIEGLDHPEIADLLQISVGTSKSQLSKARQLLQRNIQKAGINYVRYKTI</sequence>
<dbReference type="NCBIfam" id="TIGR02937">
    <property type="entry name" value="sigma70-ECF"/>
    <property type="match status" value="1"/>
</dbReference>
<evidence type="ECO:0000256" key="1">
    <source>
        <dbReference type="ARBA" id="ARBA00010641"/>
    </source>
</evidence>
<evidence type="ECO:0000259" key="5">
    <source>
        <dbReference type="Pfam" id="PF04542"/>
    </source>
</evidence>
<dbReference type="InterPro" id="IPR007627">
    <property type="entry name" value="RNA_pol_sigma70_r2"/>
</dbReference>
<proteinExistence type="inferred from homology"/>
<evidence type="ECO:0000313" key="7">
    <source>
        <dbReference type="EMBL" id="MCF1716123.1"/>
    </source>
</evidence>
<keyword evidence="8" id="KW-1185">Reference proteome</keyword>
<keyword evidence="2" id="KW-0805">Transcription regulation</keyword>
<dbReference type="CDD" id="cd06171">
    <property type="entry name" value="Sigma70_r4"/>
    <property type="match status" value="1"/>
</dbReference>
<dbReference type="InterPro" id="IPR014284">
    <property type="entry name" value="RNA_pol_sigma-70_dom"/>
</dbReference>
<dbReference type="PANTHER" id="PTHR43133">
    <property type="entry name" value="RNA POLYMERASE ECF-TYPE SIGMA FACTO"/>
    <property type="match status" value="1"/>
</dbReference>
<evidence type="ECO:0000313" key="8">
    <source>
        <dbReference type="Proteomes" id="UP001200145"/>
    </source>
</evidence>
<dbReference type="InterPro" id="IPR039425">
    <property type="entry name" value="RNA_pol_sigma-70-like"/>
</dbReference>
<dbReference type="RefSeq" id="WP_234867074.1">
    <property type="nucleotide sequence ID" value="NZ_JAKEVY010000004.1"/>
</dbReference>
<dbReference type="PANTHER" id="PTHR43133:SF46">
    <property type="entry name" value="RNA POLYMERASE SIGMA-70 FACTOR ECF SUBFAMILY"/>
    <property type="match status" value="1"/>
</dbReference>
<dbReference type="InterPro" id="IPR013325">
    <property type="entry name" value="RNA_pol_sigma_r2"/>
</dbReference>
<comment type="similarity">
    <text evidence="1">Belongs to the sigma-70 factor family. ECF subfamily.</text>
</comment>
<feature type="domain" description="RNA polymerase sigma factor 70 region 4 type 2" evidence="6">
    <location>
        <begin position="115"/>
        <end position="167"/>
    </location>
</feature>
<gene>
    <name evidence="7" type="ORF">L0U88_15895</name>
</gene>
<dbReference type="Gene3D" id="1.10.10.10">
    <property type="entry name" value="Winged helix-like DNA-binding domain superfamily/Winged helix DNA-binding domain"/>
    <property type="match status" value="1"/>
</dbReference>
<evidence type="ECO:0000259" key="6">
    <source>
        <dbReference type="Pfam" id="PF08281"/>
    </source>
</evidence>
<dbReference type="Pfam" id="PF08281">
    <property type="entry name" value="Sigma70_r4_2"/>
    <property type="match status" value="1"/>
</dbReference>
<reference evidence="7 8" key="1">
    <citation type="submission" date="2022-01" db="EMBL/GenBank/DDBJ databases">
        <title>Flavihumibacter sp. nov., isolated from sediment of a river.</title>
        <authorList>
            <person name="Liu H."/>
        </authorList>
    </citation>
    <scope>NUCLEOTIDE SEQUENCE [LARGE SCALE GENOMIC DNA]</scope>
    <source>
        <strain evidence="7 8">RY-1</strain>
    </source>
</reference>
<dbReference type="InterPro" id="IPR013324">
    <property type="entry name" value="RNA_pol_sigma_r3/r4-like"/>
</dbReference>
<dbReference type="SUPFAM" id="SSF88946">
    <property type="entry name" value="Sigma2 domain of RNA polymerase sigma factors"/>
    <property type="match status" value="1"/>
</dbReference>
<accession>A0ABS9BMA1</accession>